<dbReference type="Proteomes" id="UP000326198">
    <property type="component" value="Unassembled WGS sequence"/>
</dbReference>
<keyword evidence="3" id="KW-0238">DNA-binding</keyword>
<organism evidence="7 8">
    <name type="scientific">Aspergillus bertholletiae</name>
    <dbReference type="NCBI Taxonomy" id="1226010"/>
    <lineage>
        <taxon>Eukaryota</taxon>
        <taxon>Fungi</taxon>
        <taxon>Dikarya</taxon>
        <taxon>Ascomycota</taxon>
        <taxon>Pezizomycotina</taxon>
        <taxon>Eurotiomycetes</taxon>
        <taxon>Eurotiomycetidae</taxon>
        <taxon>Eurotiales</taxon>
        <taxon>Aspergillaceae</taxon>
        <taxon>Aspergillus</taxon>
        <taxon>Aspergillus subgen. Circumdati</taxon>
    </lineage>
</organism>
<gene>
    <name evidence="7" type="ORF">BDV26DRAFT_295961</name>
</gene>
<name>A0A5N7AZH1_9EURO</name>
<dbReference type="CDD" id="cd00067">
    <property type="entry name" value="GAL4"/>
    <property type="match status" value="1"/>
</dbReference>
<comment type="subcellular location">
    <subcellularLocation>
        <location evidence="1">Nucleus</location>
    </subcellularLocation>
</comment>
<keyword evidence="5" id="KW-0539">Nucleus</keyword>
<keyword evidence="2" id="KW-0805">Transcription regulation</keyword>
<dbReference type="OrthoDB" id="2015447at2759"/>
<evidence type="ECO:0000256" key="2">
    <source>
        <dbReference type="ARBA" id="ARBA00023015"/>
    </source>
</evidence>
<dbReference type="PANTHER" id="PTHR37534">
    <property type="entry name" value="TRANSCRIPTIONAL ACTIVATOR PROTEIN UGA3"/>
    <property type="match status" value="1"/>
</dbReference>
<dbReference type="GO" id="GO:0005634">
    <property type="term" value="C:nucleus"/>
    <property type="evidence" value="ECO:0007669"/>
    <property type="project" value="UniProtKB-SubCell"/>
</dbReference>
<protein>
    <submittedName>
        <fullName evidence="7">Fungal-specific transcription factor domain-containing protein</fullName>
    </submittedName>
</protein>
<dbReference type="InterPro" id="IPR001138">
    <property type="entry name" value="Zn2Cys6_DnaBD"/>
</dbReference>
<dbReference type="InterPro" id="IPR021858">
    <property type="entry name" value="Fun_TF"/>
</dbReference>
<dbReference type="PANTHER" id="PTHR37534:SF46">
    <property type="entry name" value="ZN(II)2CYS6 TRANSCRIPTION FACTOR (EUROFUNG)"/>
    <property type="match status" value="1"/>
</dbReference>
<evidence type="ECO:0000256" key="1">
    <source>
        <dbReference type="ARBA" id="ARBA00004123"/>
    </source>
</evidence>
<evidence type="ECO:0000256" key="4">
    <source>
        <dbReference type="ARBA" id="ARBA00023163"/>
    </source>
</evidence>
<dbReference type="AlphaFoldDB" id="A0A5N7AZH1"/>
<dbReference type="GO" id="GO:0008270">
    <property type="term" value="F:zinc ion binding"/>
    <property type="evidence" value="ECO:0007669"/>
    <property type="project" value="InterPro"/>
</dbReference>
<keyword evidence="4" id="KW-0804">Transcription</keyword>
<evidence type="ECO:0000313" key="7">
    <source>
        <dbReference type="EMBL" id="KAE8374459.1"/>
    </source>
</evidence>
<feature type="region of interest" description="Disordered" evidence="6">
    <location>
        <begin position="51"/>
        <end position="75"/>
    </location>
</feature>
<dbReference type="GO" id="GO:0000981">
    <property type="term" value="F:DNA-binding transcription factor activity, RNA polymerase II-specific"/>
    <property type="evidence" value="ECO:0007669"/>
    <property type="project" value="InterPro"/>
</dbReference>
<accession>A0A5N7AZH1</accession>
<evidence type="ECO:0000256" key="3">
    <source>
        <dbReference type="ARBA" id="ARBA00023125"/>
    </source>
</evidence>
<dbReference type="Pfam" id="PF11951">
    <property type="entry name" value="Fungal_trans_2"/>
    <property type="match status" value="1"/>
</dbReference>
<dbReference type="GO" id="GO:0009893">
    <property type="term" value="P:positive regulation of metabolic process"/>
    <property type="evidence" value="ECO:0007669"/>
    <property type="project" value="UniProtKB-ARBA"/>
</dbReference>
<proteinExistence type="predicted"/>
<keyword evidence="8" id="KW-1185">Reference proteome</keyword>
<dbReference type="EMBL" id="ML736284">
    <property type="protein sequence ID" value="KAE8374459.1"/>
    <property type="molecule type" value="Genomic_DNA"/>
</dbReference>
<dbReference type="SUPFAM" id="SSF57701">
    <property type="entry name" value="Zn2/Cys6 DNA-binding domain"/>
    <property type="match status" value="1"/>
</dbReference>
<dbReference type="GO" id="GO:0003677">
    <property type="term" value="F:DNA binding"/>
    <property type="evidence" value="ECO:0007669"/>
    <property type="project" value="UniProtKB-KW"/>
</dbReference>
<evidence type="ECO:0000256" key="5">
    <source>
        <dbReference type="ARBA" id="ARBA00023242"/>
    </source>
</evidence>
<evidence type="ECO:0000313" key="8">
    <source>
        <dbReference type="Proteomes" id="UP000326198"/>
    </source>
</evidence>
<evidence type="ECO:0000256" key="6">
    <source>
        <dbReference type="SAM" id="MobiDB-lite"/>
    </source>
</evidence>
<dbReference type="InterPro" id="IPR036864">
    <property type="entry name" value="Zn2-C6_fun-type_DNA-bd_sf"/>
</dbReference>
<sequence>MPTQMGKRTNSLAFARTDCHTCASGGEKCDRQRPQCTTCISQGRKCGGFATPLSWDHRRTRSRARASHDDSGEEAACITPEIGNDQIGKEPPRHFRFVLGGKRDRKRRKVVQPRNSTRAEIEAKAIDPPQPPEVADKDVAPHDDEPSFDLVALAQSEHLFDPSGPFYPDDSIGLPTPQDYFASLLQSGSSTFPIETPSMMDRTAGEALSGLELGDAFQDGLSFIPSEMGPGEGLVSTLRAPTLESVSGAGLGPSQPLGNQHEALLQMYDTEFCVLPLTSDTALNPFRSREPLSQGSRLLFHSILALCCRHLSQITGTPSSEEREHRNQAFKLLESALQSDQLARRGLTLLDPLLVLFTLDCTLSASGRWSTYLTRAHSILEACGGPPALDNARIRSQVAMILWWDATLALVSRQGTVFSQPYLDHLVQAEKKDRWSFYDLTGCPSDLVVMIFKLAELAHQSTIASTMKWLTFNLAPIVQVEEQLRSWTHPSFAEPAYNEVNPATGDRTRTVPPDEDTFHAHQDRHHCAEAWRHALLLYVERIFKWDHSHVRPLSIPFLSRLTLNHVRCCRRTSQTQKQLLLPVFLAGSETADDEMRDLTRGYCRWWGERSRYHMFHSVPALLEDIWGGDKWWGDVVDEKTKGASAEGSKVQFLFG</sequence>
<reference evidence="7 8" key="1">
    <citation type="submission" date="2019-04" db="EMBL/GenBank/DDBJ databases">
        <title>Friends and foes A comparative genomics studyof 23 Aspergillus species from section Flavi.</title>
        <authorList>
            <consortium name="DOE Joint Genome Institute"/>
            <person name="Kjaerbolling I."/>
            <person name="Vesth T."/>
            <person name="Frisvad J.C."/>
            <person name="Nybo J.L."/>
            <person name="Theobald S."/>
            <person name="Kildgaard S."/>
            <person name="Isbrandt T."/>
            <person name="Kuo A."/>
            <person name="Sato A."/>
            <person name="Lyhne E.K."/>
            <person name="Kogle M.E."/>
            <person name="Wiebenga A."/>
            <person name="Kun R.S."/>
            <person name="Lubbers R.J."/>
            <person name="Makela M.R."/>
            <person name="Barry K."/>
            <person name="Chovatia M."/>
            <person name="Clum A."/>
            <person name="Daum C."/>
            <person name="Haridas S."/>
            <person name="He G."/>
            <person name="LaButti K."/>
            <person name="Lipzen A."/>
            <person name="Mondo S."/>
            <person name="Riley R."/>
            <person name="Salamov A."/>
            <person name="Simmons B.A."/>
            <person name="Magnuson J.K."/>
            <person name="Henrissat B."/>
            <person name="Mortensen U.H."/>
            <person name="Larsen T.O."/>
            <person name="Devries R.P."/>
            <person name="Grigoriev I.V."/>
            <person name="Machida M."/>
            <person name="Baker S.E."/>
            <person name="Andersen M.R."/>
        </authorList>
    </citation>
    <scope>NUCLEOTIDE SEQUENCE [LARGE SCALE GENOMIC DNA]</scope>
    <source>
        <strain evidence="7 8">IBT 29228</strain>
    </source>
</reference>